<evidence type="ECO:0000259" key="11">
    <source>
        <dbReference type="PROSITE" id="PS51371"/>
    </source>
</evidence>
<dbReference type="SMART" id="SM00116">
    <property type="entry name" value="CBS"/>
    <property type="match status" value="2"/>
</dbReference>
<evidence type="ECO:0000256" key="2">
    <source>
        <dbReference type="ARBA" id="ARBA00022448"/>
    </source>
</evidence>
<dbReference type="Pfam" id="PF00571">
    <property type="entry name" value="CBS"/>
    <property type="match status" value="2"/>
</dbReference>
<name>A0A1Y2FNQ5_PROLT</name>
<dbReference type="Gene3D" id="3.90.1280.20">
    <property type="match status" value="1"/>
</dbReference>
<dbReference type="GO" id="GO:0006879">
    <property type="term" value="P:intracellular iron ion homeostasis"/>
    <property type="evidence" value="ECO:0007669"/>
    <property type="project" value="TreeGrafter"/>
</dbReference>
<dbReference type="GO" id="GO:0006878">
    <property type="term" value="P:intracellular copper ion homeostasis"/>
    <property type="evidence" value="ECO:0007669"/>
    <property type="project" value="TreeGrafter"/>
</dbReference>
<keyword evidence="2 9" id="KW-0813">Transport</keyword>
<feature type="transmembrane region" description="Helical" evidence="9">
    <location>
        <begin position="398"/>
        <end position="416"/>
    </location>
</feature>
<sequence>MPDHELENEEISLQDTRPRATSFRSVTSFSSFLDDGRPHDVPPTPTLPPYLNTDINEVRRYGDFTTIDWVQDASREHRRKLEKQKLQRGSSSRLGTVKGWLWHAYDAGQAWMVVSLIGACIGLNAACLNILTEFLGDIKSGYCSRGWYLNKEFCCWGVAGDAESELCSDWTPWSNYFMFNYAFYIFFAIVFSSASAYLVRHFAPYAAGSGISEIKCIIGGFVMRGFLGGWTLLIKSIGLPLAIASGLSVGKEGPSVHVAVCTGNVISRLFEKYKRNAAKMREIYSACSAAGVAVAFGSPIGGVLFALEEMTTNSFPLKGMWRSFVCALIATAVLSAMDPFRTGQLVMFQVTYDRDWHFFEIFFFVILGIFGGLYGEFVMKWNLRAATFRKKYLANHGLAEAVTLATMTAIIAYWNPFLRLDMTKSMELLFQECEEESYDDMCDPNSRSSVLFSLISATILRTLFVIISYGCKVPAGIFVPSMAIGATFGRFVGILVAGLQSAFPESAFFSACKPDVPCITPGTYAFLGAAATLSGIMRITVSVVVIMFELTGALTFILPTMIVVGVTKVFSDNIGKVGGIADRMIHFNGYPFLDSKEDPAFGVQVGKMMVRDVISIPVRGMRLGEVEAMLTKHAVRGFPVVESRETRILVGYIGRRELNWAVQQAKQQLSFGPSTKCYFTTPDAQVSSIVSEETSEDANFSAQSAMSAPPMIPLSPSIAGIEEAEGFARPPAKHGDLLTATPQRQNPALHVSPHSIDFSRYIDPSPLSIHPKLPLETAMDIFKALGPRVILVQERGRLEGLISVKDILKYEHAIHNGAGVAEHDSEDEGEGYVTRGTGRTEDTYPTTLIEDRVYEALAGVGASFRTRVQEYGGIVRESLTRR</sequence>
<dbReference type="GeneID" id="63785392"/>
<evidence type="ECO:0000256" key="9">
    <source>
        <dbReference type="RuleBase" id="RU361221"/>
    </source>
</evidence>
<dbReference type="AlphaFoldDB" id="A0A1Y2FNQ5"/>
<dbReference type="FunFam" id="1.10.3080.10:FF:000011">
    <property type="entry name" value="Chloride channel protein"/>
    <property type="match status" value="1"/>
</dbReference>
<keyword evidence="5 9" id="KW-0406">Ion transport</keyword>
<dbReference type="GO" id="GO:0005783">
    <property type="term" value="C:endoplasmic reticulum"/>
    <property type="evidence" value="ECO:0007669"/>
    <property type="project" value="TreeGrafter"/>
</dbReference>
<dbReference type="RefSeq" id="XP_040727122.1">
    <property type="nucleotide sequence ID" value="XM_040868793.1"/>
</dbReference>
<evidence type="ECO:0000256" key="1">
    <source>
        <dbReference type="ARBA" id="ARBA00004141"/>
    </source>
</evidence>
<keyword evidence="4 9" id="KW-1133">Transmembrane helix</keyword>
<feature type="transmembrane region" description="Helical" evidence="9">
    <location>
        <begin position="553"/>
        <end position="570"/>
    </location>
</feature>
<evidence type="ECO:0000313" key="13">
    <source>
        <dbReference type="Proteomes" id="UP000193685"/>
    </source>
</evidence>
<feature type="region of interest" description="Disordered" evidence="10">
    <location>
        <begin position="819"/>
        <end position="842"/>
    </location>
</feature>
<dbReference type="SUPFAM" id="SSF81340">
    <property type="entry name" value="Clc chloride channel"/>
    <property type="match status" value="1"/>
</dbReference>
<keyword evidence="6 9" id="KW-0472">Membrane</keyword>
<dbReference type="PRINTS" id="PR00762">
    <property type="entry name" value="CLCHANNEL"/>
</dbReference>
<dbReference type="OMA" id="MFLKINM"/>
<protein>
    <recommendedName>
        <fullName evidence="9">Chloride channel protein</fullName>
    </recommendedName>
</protein>
<dbReference type="SUPFAM" id="SSF54631">
    <property type="entry name" value="CBS-domain pair"/>
    <property type="match status" value="1"/>
</dbReference>
<gene>
    <name evidence="12" type="ORF">BCR37DRAFT_377337</name>
</gene>
<evidence type="ECO:0000256" key="10">
    <source>
        <dbReference type="SAM" id="MobiDB-lite"/>
    </source>
</evidence>
<accession>A0A1Y2FNQ5</accession>
<dbReference type="InterPro" id="IPR046342">
    <property type="entry name" value="CBS_dom_sf"/>
</dbReference>
<dbReference type="Proteomes" id="UP000193685">
    <property type="component" value="Unassembled WGS sequence"/>
</dbReference>
<feature type="transmembrane region" description="Helical" evidence="9">
    <location>
        <begin position="523"/>
        <end position="546"/>
    </location>
</feature>
<evidence type="ECO:0000256" key="7">
    <source>
        <dbReference type="ARBA" id="ARBA00023214"/>
    </source>
</evidence>
<feature type="transmembrane region" description="Helical" evidence="9">
    <location>
        <begin position="181"/>
        <end position="200"/>
    </location>
</feature>
<dbReference type="GO" id="GO:0000324">
    <property type="term" value="C:fungal-type vacuole"/>
    <property type="evidence" value="ECO:0007669"/>
    <property type="project" value="TreeGrafter"/>
</dbReference>
<feature type="transmembrane region" description="Helical" evidence="9">
    <location>
        <begin position="221"/>
        <end position="243"/>
    </location>
</feature>
<feature type="transmembrane region" description="Helical" evidence="9">
    <location>
        <begin position="110"/>
        <end position="131"/>
    </location>
</feature>
<feature type="transmembrane region" description="Helical" evidence="9">
    <location>
        <begin position="283"/>
        <end position="307"/>
    </location>
</feature>
<dbReference type="STRING" id="56484.A0A1Y2FNQ5"/>
<comment type="similarity">
    <text evidence="9">Belongs to the chloride channel (TC 2.A.49) family.</text>
</comment>
<dbReference type="GO" id="GO:0005769">
    <property type="term" value="C:early endosome"/>
    <property type="evidence" value="ECO:0007669"/>
    <property type="project" value="TreeGrafter"/>
</dbReference>
<dbReference type="InterPro" id="IPR000644">
    <property type="entry name" value="CBS_dom"/>
</dbReference>
<dbReference type="GO" id="GO:0005247">
    <property type="term" value="F:voltage-gated chloride channel activity"/>
    <property type="evidence" value="ECO:0007669"/>
    <property type="project" value="TreeGrafter"/>
</dbReference>
<dbReference type="CDD" id="cd04591">
    <property type="entry name" value="CBS_pair_voltage-gated_CLC_euk_bac"/>
    <property type="match status" value="1"/>
</dbReference>
<feature type="transmembrane region" description="Helical" evidence="9">
    <location>
        <begin position="319"/>
        <end position="337"/>
    </location>
</feature>
<proteinExistence type="inferred from homology"/>
<dbReference type="InterPro" id="IPR014743">
    <property type="entry name" value="Cl-channel_core"/>
</dbReference>
<organism evidence="12 13">
    <name type="scientific">Protomyces lactucae-debilis</name>
    <dbReference type="NCBI Taxonomy" id="2754530"/>
    <lineage>
        <taxon>Eukaryota</taxon>
        <taxon>Fungi</taxon>
        <taxon>Dikarya</taxon>
        <taxon>Ascomycota</taxon>
        <taxon>Taphrinomycotina</taxon>
        <taxon>Taphrinomycetes</taxon>
        <taxon>Taphrinales</taxon>
        <taxon>Protomycetaceae</taxon>
        <taxon>Protomyces</taxon>
    </lineage>
</organism>
<dbReference type="InterPro" id="IPR001807">
    <property type="entry name" value="ClC"/>
</dbReference>
<feature type="transmembrane region" description="Helical" evidence="9">
    <location>
        <begin position="483"/>
        <end position="503"/>
    </location>
</feature>
<dbReference type="Gene3D" id="3.10.580.20">
    <property type="match status" value="1"/>
</dbReference>
<dbReference type="EMBL" id="MCFI01000004">
    <property type="protein sequence ID" value="ORY85640.1"/>
    <property type="molecule type" value="Genomic_DNA"/>
</dbReference>
<dbReference type="PROSITE" id="PS51371">
    <property type="entry name" value="CBS"/>
    <property type="match status" value="2"/>
</dbReference>
<evidence type="ECO:0000256" key="4">
    <source>
        <dbReference type="ARBA" id="ARBA00022989"/>
    </source>
</evidence>
<feature type="domain" description="CBS" evidence="11">
    <location>
        <begin position="762"/>
        <end position="825"/>
    </location>
</feature>
<evidence type="ECO:0000256" key="3">
    <source>
        <dbReference type="ARBA" id="ARBA00022692"/>
    </source>
</evidence>
<dbReference type="GO" id="GO:0005886">
    <property type="term" value="C:plasma membrane"/>
    <property type="evidence" value="ECO:0007669"/>
    <property type="project" value="TreeGrafter"/>
</dbReference>
<evidence type="ECO:0000256" key="6">
    <source>
        <dbReference type="ARBA" id="ARBA00023136"/>
    </source>
</evidence>
<comment type="subcellular location">
    <subcellularLocation>
        <location evidence="1 9">Membrane</location>
        <topology evidence="1 9">Multi-pass membrane protein</topology>
    </subcellularLocation>
</comment>
<dbReference type="GO" id="GO:0005794">
    <property type="term" value="C:Golgi apparatus"/>
    <property type="evidence" value="ECO:0007669"/>
    <property type="project" value="TreeGrafter"/>
</dbReference>
<feature type="domain" description="CBS" evidence="11">
    <location>
        <begin position="609"/>
        <end position="669"/>
    </location>
</feature>
<comment type="caution">
    <text evidence="12">The sequence shown here is derived from an EMBL/GenBank/DDBJ whole genome shotgun (WGS) entry which is preliminary data.</text>
</comment>
<keyword evidence="3 9" id="KW-0812">Transmembrane</keyword>
<dbReference type="CDD" id="cd03684">
    <property type="entry name" value="ClC_3_like"/>
    <property type="match status" value="1"/>
</dbReference>
<reference evidence="12 13" key="1">
    <citation type="submission" date="2016-07" db="EMBL/GenBank/DDBJ databases">
        <title>Pervasive Adenine N6-methylation of Active Genes in Fungi.</title>
        <authorList>
            <consortium name="DOE Joint Genome Institute"/>
            <person name="Mondo S.J."/>
            <person name="Dannebaum R.O."/>
            <person name="Kuo R.C."/>
            <person name="Labutti K."/>
            <person name="Haridas S."/>
            <person name="Kuo A."/>
            <person name="Salamov A."/>
            <person name="Ahrendt S.R."/>
            <person name="Lipzen A."/>
            <person name="Sullivan W."/>
            <person name="Andreopoulos W.B."/>
            <person name="Clum A."/>
            <person name="Lindquist E."/>
            <person name="Daum C."/>
            <person name="Ramamoorthy G.K."/>
            <person name="Gryganskyi A."/>
            <person name="Culley D."/>
            <person name="Magnuson J.K."/>
            <person name="James T.Y."/>
            <person name="O'Malley M.A."/>
            <person name="Stajich J.E."/>
            <person name="Spatafora J.W."/>
            <person name="Visel A."/>
            <person name="Grigoriev I.V."/>
        </authorList>
    </citation>
    <scope>NUCLEOTIDE SEQUENCE [LARGE SCALE GENOMIC DNA]</scope>
    <source>
        <strain evidence="12 13">12-1054</strain>
    </source>
</reference>
<keyword evidence="8" id="KW-0129">CBS domain</keyword>
<dbReference type="OrthoDB" id="44789at2759"/>
<evidence type="ECO:0000313" key="12">
    <source>
        <dbReference type="EMBL" id="ORY85640.1"/>
    </source>
</evidence>
<feature type="transmembrane region" description="Helical" evidence="9">
    <location>
        <begin position="450"/>
        <end position="471"/>
    </location>
</feature>
<dbReference type="Gene3D" id="1.10.3080.10">
    <property type="entry name" value="Clc chloride channel"/>
    <property type="match status" value="1"/>
</dbReference>
<evidence type="ECO:0000256" key="5">
    <source>
        <dbReference type="ARBA" id="ARBA00023065"/>
    </source>
</evidence>
<evidence type="ECO:0000256" key="8">
    <source>
        <dbReference type="PROSITE-ProRule" id="PRU00703"/>
    </source>
</evidence>
<dbReference type="Pfam" id="PF00654">
    <property type="entry name" value="Voltage_CLC"/>
    <property type="match status" value="1"/>
</dbReference>
<keyword evidence="13" id="KW-1185">Reference proteome</keyword>
<feature type="transmembrane region" description="Helical" evidence="9">
    <location>
        <begin position="357"/>
        <end position="377"/>
    </location>
</feature>
<dbReference type="PANTHER" id="PTHR45711">
    <property type="entry name" value="CHLORIDE CHANNEL PROTEIN"/>
    <property type="match status" value="1"/>
</dbReference>
<dbReference type="PANTHER" id="PTHR45711:SF9">
    <property type="entry name" value="ANION_PROTON EXCHANGE TRANSPORTER GEF1"/>
    <property type="match status" value="1"/>
</dbReference>
<keyword evidence="7 9" id="KW-0868">Chloride</keyword>